<keyword evidence="9" id="KW-1185">Reference proteome</keyword>
<keyword evidence="5 7" id="KW-1133">Transmembrane helix</keyword>
<sequence>MLFGIANILNLSNLASAFSATITYIWTRKNPHALVQMFGFITFPAFYLPFIVPGFMLITEKRILVEDLLGILVGHVYFFLKEVYPKYGVDVLKTPCLIKKLCNEHQSGCCKNKRGKVLKMRGNSGVKLDGVKNNVNSGD</sequence>
<comment type="similarity">
    <text evidence="2 7">Belongs to the derlin family.</text>
</comment>
<evidence type="ECO:0000256" key="3">
    <source>
        <dbReference type="ARBA" id="ARBA00022692"/>
    </source>
</evidence>
<dbReference type="VEuPathDB" id="MicrosporidiaDB:NAPIS_ORF02065"/>
<dbReference type="GO" id="GO:0006950">
    <property type="term" value="P:response to stress"/>
    <property type="evidence" value="ECO:0007669"/>
    <property type="project" value="UniProtKB-ARBA"/>
</dbReference>
<evidence type="ECO:0000256" key="2">
    <source>
        <dbReference type="ARBA" id="ARBA00008917"/>
    </source>
</evidence>
<dbReference type="AlphaFoldDB" id="T0L6T4"/>
<keyword evidence="6 7" id="KW-0472">Membrane</keyword>
<reference evidence="8 9" key="1">
    <citation type="journal article" date="2013" name="BMC Genomics">
        <title>Genome sequencing and comparative genomics of honey bee microsporidia, Nosema apis reveal novel insights into host-parasite interactions.</title>
        <authorList>
            <person name="Chen Yp."/>
            <person name="Pettis J.S."/>
            <person name="Zhao Y."/>
            <person name="Liu X."/>
            <person name="Tallon L.J."/>
            <person name="Sadzewicz L.D."/>
            <person name="Li R."/>
            <person name="Zheng H."/>
            <person name="Huang S."/>
            <person name="Zhang X."/>
            <person name="Hamilton M.C."/>
            <person name="Pernal S.F."/>
            <person name="Melathopoulos A.P."/>
            <person name="Yan X."/>
            <person name="Evans J.D."/>
        </authorList>
    </citation>
    <scope>NUCLEOTIDE SEQUENCE [LARGE SCALE GENOMIC DNA]</scope>
    <source>
        <strain evidence="8 9">BRL 01</strain>
    </source>
</reference>
<evidence type="ECO:0000256" key="4">
    <source>
        <dbReference type="ARBA" id="ARBA00022824"/>
    </source>
</evidence>
<dbReference type="InterPro" id="IPR007599">
    <property type="entry name" value="DER1"/>
</dbReference>
<evidence type="ECO:0000256" key="1">
    <source>
        <dbReference type="ARBA" id="ARBA00004477"/>
    </source>
</evidence>
<dbReference type="HOGENOM" id="CLU_1845658_0_0_1"/>
<evidence type="ECO:0000256" key="7">
    <source>
        <dbReference type="RuleBase" id="RU363059"/>
    </source>
</evidence>
<accession>T0L6T4</accession>
<evidence type="ECO:0000256" key="6">
    <source>
        <dbReference type="ARBA" id="ARBA00023136"/>
    </source>
</evidence>
<dbReference type="OrthoDB" id="1716531at2759"/>
<gene>
    <name evidence="8" type="ORF">NAPIS_ORF02065</name>
</gene>
<evidence type="ECO:0000256" key="5">
    <source>
        <dbReference type="ARBA" id="ARBA00022989"/>
    </source>
</evidence>
<keyword evidence="3 7" id="KW-0812">Transmembrane</keyword>
<proteinExistence type="inferred from homology"/>
<keyword evidence="4 7" id="KW-0256">Endoplasmic reticulum</keyword>
<dbReference type="Proteomes" id="UP000053780">
    <property type="component" value="Unassembled WGS sequence"/>
</dbReference>
<organism evidence="8 9">
    <name type="scientific">Vairimorpha apis BRL 01</name>
    <dbReference type="NCBI Taxonomy" id="1037528"/>
    <lineage>
        <taxon>Eukaryota</taxon>
        <taxon>Fungi</taxon>
        <taxon>Fungi incertae sedis</taxon>
        <taxon>Microsporidia</taxon>
        <taxon>Nosematidae</taxon>
        <taxon>Vairimorpha</taxon>
    </lineage>
</organism>
<evidence type="ECO:0000313" key="8">
    <source>
        <dbReference type="EMBL" id="EQB60373.1"/>
    </source>
</evidence>
<name>T0L6T4_9MICR</name>
<feature type="transmembrane region" description="Helical" evidence="7">
    <location>
        <begin position="33"/>
        <end position="51"/>
    </location>
</feature>
<dbReference type="PANTHER" id="PTHR11009">
    <property type="entry name" value="DER1-LIKE PROTEIN, DERLIN"/>
    <property type="match status" value="1"/>
</dbReference>
<protein>
    <recommendedName>
        <fullName evidence="7">Derlin</fullName>
    </recommendedName>
</protein>
<comment type="subcellular location">
    <subcellularLocation>
        <location evidence="1 7">Endoplasmic reticulum membrane</location>
        <topology evidence="1 7">Multi-pass membrane protein</topology>
    </subcellularLocation>
</comment>
<dbReference type="Pfam" id="PF04511">
    <property type="entry name" value="DER1"/>
    <property type="match status" value="1"/>
</dbReference>
<comment type="caution">
    <text evidence="7">Lacks conserved residue(s) required for the propagation of feature annotation.</text>
</comment>
<evidence type="ECO:0000313" key="9">
    <source>
        <dbReference type="Proteomes" id="UP000053780"/>
    </source>
</evidence>
<dbReference type="EMBL" id="KE647295">
    <property type="protein sequence ID" value="EQB60373.1"/>
    <property type="molecule type" value="Genomic_DNA"/>
</dbReference>
<comment type="function">
    <text evidence="7">May be involved in the degradation of misfolded endoplasmic reticulum (ER) luminal proteins.</text>
</comment>
<dbReference type="GO" id="GO:0005789">
    <property type="term" value="C:endoplasmic reticulum membrane"/>
    <property type="evidence" value="ECO:0007669"/>
    <property type="project" value="UniProtKB-SubCell"/>
</dbReference>